<dbReference type="AlphaFoldDB" id="A0A0A9ADU7"/>
<dbReference type="EMBL" id="GBRH01248066">
    <property type="protein sequence ID" value="JAD49829.1"/>
    <property type="molecule type" value="Transcribed_RNA"/>
</dbReference>
<organism evidence="1">
    <name type="scientific">Arundo donax</name>
    <name type="common">Giant reed</name>
    <name type="synonym">Donax arundinaceus</name>
    <dbReference type="NCBI Taxonomy" id="35708"/>
    <lineage>
        <taxon>Eukaryota</taxon>
        <taxon>Viridiplantae</taxon>
        <taxon>Streptophyta</taxon>
        <taxon>Embryophyta</taxon>
        <taxon>Tracheophyta</taxon>
        <taxon>Spermatophyta</taxon>
        <taxon>Magnoliopsida</taxon>
        <taxon>Liliopsida</taxon>
        <taxon>Poales</taxon>
        <taxon>Poaceae</taxon>
        <taxon>PACMAD clade</taxon>
        <taxon>Arundinoideae</taxon>
        <taxon>Arundineae</taxon>
        <taxon>Arundo</taxon>
    </lineage>
</organism>
<evidence type="ECO:0000313" key="1">
    <source>
        <dbReference type="EMBL" id="JAD49829.1"/>
    </source>
</evidence>
<proteinExistence type="predicted"/>
<protein>
    <submittedName>
        <fullName evidence="1">Uncharacterized protein</fullName>
    </submittedName>
</protein>
<accession>A0A0A9ADU7</accession>
<reference evidence="1" key="2">
    <citation type="journal article" date="2015" name="Data Brief">
        <title>Shoot transcriptome of the giant reed, Arundo donax.</title>
        <authorList>
            <person name="Barrero R.A."/>
            <person name="Guerrero F.D."/>
            <person name="Moolhuijzen P."/>
            <person name="Goolsby J.A."/>
            <person name="Tidwell J."/>
            <person name="Bellgard S.E."/>
            <person name="Bellgard M.I."/>
        </authorList>
    </citation>
    <scope>NUCLEOTIDE SEQUENCE</scope>
    <source>
        <tissue evidence="1">Shoot tissue taken approximately 20 cm above the soil surface</tissue>
    </source>
</reference>
<reference evidence="1" key="1">
    <citation type="submission" date="2014-09" db="EMBL/GenBank/DDBJ databases">
        <authorList>
            <person name="Magalhaes I.L.F."/>
            <person name="Oliveira U."/>
            <person name="Santos F.R."/>
            <person name="Vidigal T.H.D.A."/>
            <person name="Brescovit A.D."/>
            <person name="Santos A.J."/>
        </authorList>
    </citation>
    <scope>NUCLEOTIDE SEQUENCE</scope>
    <source>
        <tissue evidence="1">Shoot tissue taken approximately 20 cm above the soil surface</tissue>
    </source>
</reference>
<sequence>MSRYPAAVCPSWMFSFAHPTGWNSFCHSSWILF</sequence>
<name>A0A0A9ADU7_ARUDO</name>